<dbReference type="GO" id="GO:0008080">
    <property type="term" value="F:N-acetyltransferase activity"/>
    <property type="evidence" value="ECO:0007669"/>
    <property type="project" value="InterPro"/>
</dbReference>
<dbReference type="InterPro" id="IPR016181">
    <property type="entry name" value="Acyl_CoA_acyltransferase"/>
</dbReference>
<dbReference type="PANTHER" id="PTHR13947:SF37">
    <property type="entry name" value="LD18367P"/>
    <property type="match status" value="1"/>
</dbReference>
<organism evidence="3 4">
    <name type="scientific">Amphiplicatus metriothermophilus</name>
    <dbReference type="NCBI Taxonomy" id="1519374"/>
    <lineage>
        <taxon>Bacteria</taxon>
        <taxon>Pseudomonadati</taxon>
        <taxon>Pseudomonadota</taxon>
        <taxon>Alphaproteobacteria</taxon>
        <taxon>Parvularculales</taxon>
        <taxon>Parvularculaceae</taxon>
        <taxon>Amphiplicatus</taxon>
    </lineage>
</organism>
<dbReference type="CDD" id="cd04301">
    <property type="entry name" value="NAT_SF"/>
    <property type="match status" value="1"/>
</dbReference>
<dbReference type="InterPro" id="IPR050769">
    <property type="entry name" value="NAT_camello-type"/>
</dbReference>
<evidence type="ECO:0000313" key="3">
    <source>
        <dbReference type="EMBL" id="SNT73364.1"/>
    </source>
</evidence>
<dbReference type="EMBL" id="FZQA01000003">
    <property type="protein sequence ID" value="SNT73364.1"/>
    <property type="molecule type" value="Genomic_DNA"/>
</dbReference>
<dbReference type="Pfam" id="PF00583">
    <property type="entry name" value="Acetyltransf_1"/>
    <property type="match status" value="1"/>
</dbReference>
<sequence length="162" mass="17784">MKDDVSIRKELRPGDLGRILLLHGQWYEEESGHFGLPFEAYVAKTLAEFVLENGAKGTVFLAERGDEPVGCAALVDRGEAGQLRWVLVAPPARGAALGRRLVEAALEQARADGKKRVFLETTTGLDASMAIYRSLGFKIVREETVPLWSGPQTMIVMEKMLG</sequence>
<dbReference type="AlphaFoldDB" id="A0A239PSV6"/>
<feature type="domain" description="N-acetyltransferase" evidence="2">
    <location>
        <begin position="6"/>
        <end position="162"/>
    </location>
</feature>
<dbReference type="Proteomes" id="UP000198346">
    <property type="component" value="Unassembled WGS sequence"/>
</dbReference>
<evidence type="ECO:0000256" key="1">
    <source>
        <dbReference type="ARBA" id="ARBA00022679"/>
    </source>
</evidence>
<dbReference type="Gene3D" id="3.40.630.30">
    <property type="match status" value="1"/>
</dbReference>
<protein>
    <submittedName>
        <fullName evidence="3">Acetyltransferase (GNAT) family protein</fullName>
    </submittedName>
</protein>
<evidence type="ECO:0000313" key="4">
    <source>
        <dbReference type="Proteomes" id="UP000198346"/>
    </source>
</evidence>
<gene>
    <name evidence="3" type="ORF">SAMN06297382_1763</name>
</gene>
<dbReference type="PROSITE" id="PS51186">
    <property type="entry name" value="GNAT"/>
    <property type="match status" value="1"/>
</dbReference>
<reference evidence="3 4" key="1">
    <citation type="submission" date="2017-07" db="EMBL/GenBank/DDBJ databases">
        <authorList>
            <person name="Sun Z.S."/>
            <person name="Albrecht U."/>
            <person name="Echele G."/>
            <person name="Lee C.C."/>
        </authorList>
    </citation>
    <scope>NUCLEOTIDE SEQUENCE [LARGE SCALE GENOMIC DNA]</scope>
    <source>
        <strain evidence="3 4">CGMCC 1.12710</strain>
    </source>
</reference>
<dbReference type="SUPFAM" id="SSF55729">
    <property type="entry name" value="Acyl-CoA N-acyltransferases (Nat)"/>
    <property type="match status" value="1"/>
</dbReference>
<evidence type="ECO:0000259" key="2">
    <source>
        <dbReference type="PROSITE" id="PS51186"/>
    </source>
</evidence>
<dbReference type="InterPro" id="IPR000182">
    <property type="entry name" value="GNAT_dom"/>
</dbReference>
<name>A0A239PSV6_9PROT</name>
<keyword evidence="4" id="KW-1185">Reference proteome</keyword>
<keyword evidence="1 3" id="KW-0808">Transferase</keyword>
<dbReference type="PANTHER" id="PTHR13947">
    <property type="entry name" value="GNAT FAMILY N-ACETYLTRANSFERASE"/>
    <property type="match status" value="1"/>
</dbReference>
<dbReference type="OrthoDB" id="273614at2"/>
<accession>A0A239PSV6</accession>
<proteinExistence type="predicted"/>
<dbReference type="RefSeq" id="WP_159462458.1">
    <property type="nucleotide sequence ID" value="NZ_FZQA01000003.1"/>
</dbReference>